<dbReference type="InterPro" id="IPR011583">
    <property type="entry name" value="Chitinase_II/V-like_cat"/>
</dbReference>
<evidence type="ECO:0000256" key="9">
    <source>
        <dbReference type="ARBA" id="ARBA00023277"/>
    </source>
</evidence>
<comment type="catalytic activity">
    <reaction evidence="1">
        <text>Random endo-hydrolysis of N-acetyl-beta-D-glucosaminide (1-&gt;4)-beta-linkages in chitin and chitodextrins.</text>
        <dbReference type="EC" id="3.2.1.14"/>
    </reaction>
</comment>
<evidence type="ECO:0000256" key="6">
    <source>
        <dbReference type="ARBA" id="ARBA00022801"/>
    </source>
</evidence>
<reference evidence="17" key="1">
    <citation type="submission" date="2014-03" db="EMBL/GenBank/DDBJ databases">
        <title>The full length cDNA cloning and expression of Chitinase from the Chinese mitten crab(Eriocheir sinensis).</title>
        <authorList>
            <person name="Yao Q."/>
            <person name="Yang Z."/>
            <person name="Cheng Y."/>
        </authorList>
    </citation>
    <scope>NUCLEOTIDE SEQUENCE</scope>
</reference>
<dbReference type="OrthoDB" id="73875at2759"/>
<keyword evidence="8" id="KW-1015">Disulfide bond</keyword>
<evidence type="ECO:0000256" key="2">
    <source>
        <dbReference type="ARBA" id="ARBA00009121"/>
    </source>
</evidence>
<name>A0A024BU17_ERISI</name>
<dbReference type="InterPro" id="IPR001579">
    <property type="entry name" value="Glyco_hydro_18_chit_AS"/>
</dbReference>
<evidence type="ECO:0000256" key="10">
    <source>
        <dbReference type="ARBA" id="ARBA00023295"/>
    </source>
</evidence>
<dbReference type="PROSITE" id="PS01095">
    <property type="entry name" value="GH18_1"/>
    <property type="match status" value="1"/>
</dbReference>
<feature type="domain" description="Chitin-binding type-2" evidence="15">
    <location>
        <begin position="422"/>
        <end position="480"/>
    </location>
</feature>
<dbReference type="InterPro" id="IPR002557">
    <property type="entry name" value="Chitin-bd_dom"/>
</dbReference>
<dbReference type="GO" id="GO:0008843">
    <property type="term" value="F:endochitinase activity"/>
    <property type="evidence" value="ECO:0007669"/>
    <property type="project" value="UniProtKB-EC"/>
</dbReference>
<dbReference type="GO" id="GO:0000272">
    <property type="term" value="P:polysaccharide catabolic process"/>
    <property type="evidence" value="ECO:0007669"/>
    <property type="project" value="UniProtKB-KW"/>
</dbReference>
<keyword evidence="11" id="KW-0624">Polysaccharide degradation</keyword>
<organism evidence="17">
    <name type="scientific">Eriocheir sinensis</name>
    <name type="common">Chinese mitten crab</name>
    <dbReference type="NCBI Taxonomy" id="95602"/>
    <lineage>
        <taxon>Eukaryota</taxon>
        <taxon>Metazoa</taxon>
        <taxon>Ecdysozoa</taxon>
        <taxon>Arthropoda</taxon>
        <taxon>Crustacea</taxon>
        <taxon>Multicrustacea</taxon>
        <taxon>Malacostraca</taxon>
        <taxon>Eumalacostraca</taxon>
        <taxon>Eucarida</taxon>
        <taxon>Decapoda</taxon>
        <taxon>Pleocyemata</taxon>
        <taxon>Brachyura</taxon>
        <taxon>Eubrachyura</taxon>
        <taxon>Grapsoidea</taxon>
        <taxon>Varunidae</taxon>
        <taxon>Eriocheir</taxon>
    </lineage>
</organism>
<comment type="similarity">
    <text evidence="2">Belongs to the glycosyl hydrolase 18 family. Chitinase class II subfamily.</text>
</comment>
<evidence type="ECO:0000256" key="8">
    <source>
        <dbReference type="ARBA" id="ARBA00023157"/>
    </source>
</evidence>
<keyword evidence="4" id="KW-0147">Chitin-binding</keyword>
<keyword evidence="9" id="KW-0119">Carbohydrate metabolism</keyword>
<dbReference type="InterPro" id="IPR017853">
    <property type="entry name" value="GH"/>
</dbReference>
<accession>A0A024BU17</accession>
<feature type="chain" id="PRO_5001529194" description="chitinase" evidence="14">
    <location>
        <begin position="20"/>
        <end position="489"/>
    </location>
</feature>
<dbReference type="PANTHER" id="PTHR11177:SF360">
    <property type="entry name" value="CHITINASE 4-RELATED"/>
    <property type="match status" value="1"/>
</dbReference>
<dbReference type="GO" id="GO:0008061">
    <property type="term" value="F:chitin binding"/>
    <property type="evidence" value="ECO:0007669"/>
    <property type="project" value="UniProtKB-KW"/>
</dbReference>
<feature type="signal peptide" evidence="14">
    <location>
        <begin position="1"/>
        <end position="19"/>
    </location>
</feature>
<dbReference type="EC" id="3.2.1.14" evidence="3"/>
<proteinExistence type="evidence at transcript level"/>
<dbReference type="SMART" id="SM00494">
    <property type="entry name" value="ChtBD2"/>
    <property type="match status" value="1"/>
</dbReference>
<protein>
    <recommendedName>
        <fullName evidence="3">chitinase</fullName>
        <ecNumber evidence="3">3.2.1.14</ecNumber>
    </recommendedName>
</protein>
<dbReference type="SUPFAM" id="SSF57625">
    <property type="entry name" value="Invertebrate chitin-binding proteins"/>
    <property type="match status" value="1"/>
</dbReference>
<dbReference type="GO" id="GO:0006032">
    <property type="term" value="P:chitin catabolic process"/>
    <property type="evidence" value="ECO:0007669"/>
    <property type="project" value="UniProtKB-KW"/>
</dbReference>
<evidence type="ECO:0000256" key="3">
    <source>
        <dbReference type="ARBA" id="ARBA00012729"/>
    </source>
</evidence>
<dbReference type="InterPro" id="IPR029070">
    <property type="entry name" value="Chitinase_insertion_sf"/>
</dbReference>
<dbReference type="SUPFAM" id="SSF51445">
    <property type="entry name" value="(Trans)glycosidases"/>
    <property type="match status" value="1"/>
</dbReference>
<evidence type="ECO:0000259" key="16">
    <source>
        <dbReference type="PROSITE" id="PS51910"/>
    </source>
</evidence>
<dbReference type="PROSITE" id="PS51910">
    <property type="entry name" value="GH18_2"/>
    <property type="match status" value="1"/>
</dbReference>
<evidence type="ECO:0000256" key="7">
    <source>
        <dbReference type="ARBA" id="ARBA00023024"/>
    </source>
</evidence>
<dbReference type="AlphaFoldDB" id="A0A024BU17"/>
<dbReference type="CDD" id="cd02872">
    <property type="entry name" value="GH18_chitolectin_chitotriosidase"/>
    <property type="match status" value="1"/>
</dbReference>
<evidence type="ECO:0000256" key="11">
    <source>
        <dbReference type="ARBA" id="ARBA00023326"/>
    </source>
</evidence>
<dbReference type="SUPFAM" id="SSF54556">
    <property type="entry name" value="Chitinase insertion domain"/>
    <property type="match status" value="1"/>
</dbReference>
<keyword evidence="7" id="KW-0146">Chitin degradation</keyword>
<dbReference type="PROSITE" id="PS50940">
    <property type="entry name" value="CHIT_BIND_II"/>
    <property type="match status" value="1"/>
</dbReference>
<dbReference type="EMBL" id="KJ513466">
    <property type="protein sequence ID" value="AHZ21076.1"/>
    <property type="molecule type" value="mRNA"/>
</dbReference>
<dbReference type="FunFam" id="3.10.50.10:FF:000004">
    <property type="entry name" value="Chitinase 5"/>
    <property type="match status" value="1"/>
</dbReference>
<dbReference type="InterPro" id="IPR050314">
    <property type="entry name" value="Glycosyl_Hydrlase_18"/>
</dbReference>
<evidence type="ECO:0000256" key="12">
    <source>
        <dbReference type="RuleBase" id="RU000489"/>
    </source>
</evidence>
<feature type="region of interest" description="Disordered" evidence="13">
    <location>
        <begin position="388"/>
        <end position="424"/>
    </location>
</feature>
<evidence type="ECO:0000256" key="4">
    <source>
        <dbReference type="ARBA" id="ARBA00022669"/>
    </source>
</evidence>
<dbReference type="SMR" id="A0A024BU17"/>
<keyword evidence="6 12" id="KW-0378">Hydrolase</keyword>
<evidence type="ECO:0000256" key="13">
    <source>
        <dbReference type="SAM" id="MobiDB-lite"/>
    </source>
</evidence>
<feature type="domain" description="GH18" evidence="16">
    <location>
        <begin position="19"/>
        <end position="390"/>
    </location>
</feature>
<evidence type="ECO:0000256" key="14">
    <source>
        <dbReference type="SAM" id="SignalP"/>
    </source>
</evidence>
<evidence type="ECO:0000256" key="1">
    <source>
        <dbReference type="ARBA" id="ARBA00000822"/>
    </source>
</evidence>
<dbReference type="SMART" id="SM00636">
    <property type="entry name" value="Glyco_18"/>
    <property type="match status" value="1"/>
</dbReference>
<dbReference type="Pfam" id="PF00704">
    <property type="entry name" value="Glyco_hydro_18"/>
    <property type="match status" value="1"/>
</dbReference>
<keyword evidence="10 12" id="KW-0326">Glycosidase</keyword>
<dbReference type="Gene3D" id="2.170.140.10">
    <property type="entry name" value="Chitin binding domain"/>
    <property type="match status" value="1"/>
</dbReference>
<evidence type="ECO:0000259" key="15">
    <source>
        <dbReference type="PROSITE" id="PS50940"/>
    </source>
</evidence>
<keyword evidence="5 14" id="KW-0732">Signal</keyword>
<dbReference type="InterPro" id="IPR036508">
    <property type="entry name" value="Chitin-bd_dom_sf"/>
</dbReference>
<dbReference type="Gene3D" id="3.10.50.10">
    <property type="match status" value="1"/>
</dbReference>
<evidence type="ECO:0000256" key="5">
    <source>
        <dbReference type="ARBA" id="ARBA00022729"/>
    </source>
</evidence>
<dbReference type="Pfam" id="PF01607">
    <property type="entry name" value="CBM_14"/>
    <property type="match status" value="1"/>
</dbReference>
<evidence type="ECO:0000313" key="17">
    <source>
        <dbReference type="EMBL" id="AHZ21076.1"/>
    </source>
</evidence>
<dbReference type="GO" id="GO:0005576">
    <property type="term" value="C:extracellular region"/>
    <property type="evidence" value="ECO:0007669"/>
    <property type="project" value="InterPro"/>
</dbReference>
<dbReference type="PANTHER" id="PTHR11177">
    <property type="entry name" value="CHITINASE"/>
    <property type="match status" value="1"/>
</dbReference>
<dbReference type="InterPro" id="IPR001223">
    <property type="entry name" value="Glyco_hydro18_cat"/>
</dbReference>
<sequence>MKTLPLLFAALASLALTGGVMVCYYGSWAVYRQGDGKFDVEDIDPAICTHLIFGFVGLGSDNKIKVLDPWNELCDNYGKCAFDRFTALKKKNTNLVTLLAVGGWNEGSAKYSSMASSAATRKIFADSCVEMLKEHDFDGLDLDWEYPTQRGGAPEDKANFVLLLEDPKEAMHANGMMLSAAVSAGKATIDEAYDIPGVAANLDLMNLMSYDLHGAWDPYTHHQSGLYAHPDDTGDNVYLNQDFAINYWIDGGMPADKIAQGVPLYGRCWTLTSADDTGYYATATQPGIAGPYTRSPGFLGYNEICEAITTRGWTVVNDPAMHEPYVYSITDNRIWCSYDDEASVTTKALYAKDHGLAGMMVWSVETDDFLGKCGREFNLIKTMVETFTGTDITPPPTQSTTTRDPSETTPSPITKPPTSPPEGVCSKPGINADPDDCHHYWLCAQNVNGGYDATEEPCADGTLFNPESFICDWDYVVCALPNTCVNDCP</sequence>
<dbReference type="Gene3D" id="3.20.20.80">
    <property type="entry name" value="Glycosidases"/>
    <property type="match status" value="1"/>
</dbReference>